<name>L8JHC9_9GAMM</name>
<organism evidence="1 2">
    <name type="scientific">Photobacterium marinum</name>
    <dbReference type="NCBI Taxonomy" id="1056511"/>
    <lineage>
        <taxon>Bacteria</taxon>
        <taxon>Pseudomonadati</taxon>
        <taxon>Pseudomonadota</taxon>
        <taxon>Gammaproteobacteria</taxon>
        <taxon>Vibrionales</taxon>
        <taxon>Vibrionaceae</taxon>
        <taxon>Photobacterium</taxon>
    </lineage>
</organism>
<protein>
    <submittedName>
        <fullName evidence="1">Uncharacterized protein</fullName>
    </submittedName>
</protein>
<gene>
    <name evidence="1" type="ORF">C942_04536</name>
</gene>
<comment type="caution">
    <text evidence="1">The sequence shown here is derived from an EMBL/GenBank/DDBJ whole genome shotgun (WGS) entry which is preliminary data.</text>
</comment>
<dbReference type="AlphaFoldDB" id="L8JHC9"/>
<evidence type="ECO:0000313" key="1">
    <source>
        <dbReference type="EMBL" id="ELR66837.1"/>
    </source>
</evidence>
<dbReference type="Proteomes" id="UP000011134">
    <property type="component" value="Unassembled WGS sequence"/>
</dbReference>
<evidence type="ECO:0000313" key="2">
    <source>
        <dbReference type="Proteomes" id="UP000011134"/>
    </source>
</evidence>
<dbReference type="EMBL" id="AMZO01000006">
    <property type="protein sequence ID" value="ELR66837.1"/>
    <property type="molecule type" value="Genomic_DNA"/>
</dbReference>
<proteinExistence type="predicted"/>
<dbReference type="PATRIC" id="fig|1056511.3.peg.1365"/>
<keyword evidence="2" id="KW-1185">Reference proteome</keyword>
<reference evidence="1 2" key="1">
    <citation type="submission" date="2012-12" db="EMBL/GenBank/DDBJ databases">
        <title>Genome Assembly of Photobacterium sp. AK15.</title>
        <authorList>
            <person name="Khatri I."/>
            <person name="Vaidya B."/>
            <person name="Srinivas T.N.R."/>
            <person name="Subramanian S."/>
            <person name="Pinnaka A."/>
        </authorList>
    </citation>
    <scope>NUCLEOTIDE SEQUENCE [LARGE SCALE GENOMIC DNA]</scope>
    <source>
        <strain evidence="1 2">AK15</strain>
    </source>
</reference>
<sequence length="62" mass="6961">MIEEGSHFPLLSLFDPFGDKNKVAFIISVYFLLNQTQITKKNPKGLVNVIHISIYSASGQNH</sequence>
<accession>L8JHC9</accession>